<dbReference type="SUPFAM" id="SSF57667">
    <property type="entry name" value="beta-beta-alpha zinc fingers"/>
    <property type="match status" value="2"/>
</dbReference>
<evidence type="ECO:0000256" key="1">
    <source>
        <dbReference type="ARBA" id="ARBA00004123"/>
    </source>
</evidence>
<dbReference type="InterPro" id="IPR013087">
    <property type="entry name" value="Znf_C2H2_type"/>
</dbReference>
<feature type="domain" description="C2H2-type" evidence="11">
    <location>
        <begin position="533"/>
        <end position="560"/>
    </location>
</feature>
<evidence type="ECO:0000256" key="8">
    <source>
        <dbReference type="ARBA" id="ARBA00023242"/>
    </source>
</evidence>
<keyword evidence="4 9" id="KW-0863">Zinc-finger</keyword>
<dbReference type="InterPro" id="IPR000949">
    <property type="entry name" value="ELM2_dom"/>
</dbReference>
<feature type="region of interest" description="Disordered" evidence="10">
    <location>
        <begin position="305"/>
        <end position="394"/>
    </location>
</feature>
<dbReference type="InterPro" id="IPR051066">
    <property type="entry name" value="Trans_reg/Corepressor"/>
</dbReference>
<feature type="compositionally biased region" description="Polar residues" evidence="10">
    <location>
        <begin position="113"/>
        <end position="133"/>
    </location>
</feature>
<feature type="domain" description="C2H2-type" evidence="11">
    <location>
        <begin position="259"/>
        <end position="286"/>
    </location>
</feature>
<evidence type="ECO:0000259" key="12">
    <source>
        <dbReference type="PROSITE" id="PS51156"/>
    </source>
</evidence>
<evidence type="ECO:0000256" key="10">
    <source>
        <dbReference type="SAM" id="MobiDB-lite"/>
    </source>
</evidence>
<dbReference type="InterPro" id="IPR009057">
    <property type="entry name" value="Homeodomain-like_sf"/>
</dbReference>
<dbReference type="Pfam" id="PF00096">
    <property type="entry name" value="zf-C2H2"/>
    <property type="match status" value="3"/>
</dbReference>
<feature type="compositionally biased region" description="Polar residues" evidence="10">
    <location>
        <begin position="336"/>
        <end position="347"/>
    </location>
</feature>
<evidence type="ECO:0000259" key="11">
    <source>
        <dbReference type="PROSITE" id="PS50157"/>
    </source>
</evidence>
<keyword evidence="3" id="KW-0677">Repeat</keyword>
<evidence type="ECO:0000256" key="2">
    <source>
        <dbReference type="ARBA" id="ARBA00022723"/>
    </source>
</evidence>
<dbReference type="GO" id="GO:0008270">
    <property type="term" value="F:zinc ion binding"/>
    <property type="evidence" value="ECO:0007669"/>
    <property type="project" value="UniProtKB-KW"/>
</dbReference>
<dbReference type="SMART" id="SM01189">
    <property type="entry name" value="ELM2"/>
    <property type="match status" value="1"/>
</dbReference>
<dbReference type="FunCoup" id="A0A7R8YUI4">
    <property type="interactions" value="1"/>
</dbReference>
<keyword evidence="15" id="KW-1185">Reference proteome</keyword>
<feature type="domain" description="C2H2-type" evidence="11">
    <location>
        <begin position="287"/>
        <end position="316"/>
    </location>
</feature>
<evidence type="ECO:0000256" key="4">
    <source>
        <dbReference type="ARBA" id="ARBA00022771"/>
    </source>
</evidence>
<dbReference type="GO" id="GO:0003714">
    <property type="term" value="F:transcription corepressor activity"/>
    <property type="evidence" value="ECO:0007669"/>
    <property type="project" value="TreeGrafter"/>
</dbReference>
<dbReference type="GO" id="GO:0000118">
    <property type="term" value="C:histone deacetylase complex"/>
    <property type="evidence" value="ECO:0007669"/>
    <property type="project" value="TreeGrafter"/>
</dbReference>
<organism evidence="14 15">
    <name type="scientific">Hermetia illucens</name>
    <name type="common">Black soldier fly</name>
    <dbReference type="NCBI Taxonomy" id="343691"/>
    <lineage>
        <taxon>Eukaryota</taxon>
        <taxon>Metazoa</taxon>
        <taxon>Ecdysozoa</taxon>
        <taxon>Arthropoda</taxon>
        <taxon>Hexapoda</taxon>
        <taxon>Insecta</taxon>
        <taxon>Pterygota</taxon>
        <taxon>Neoptera</taxon>
        <taxon>Endopterygota</taxon>
        <taxon>Diptera</taxon>
        <taxon>Brachycera</taxon>
        <taxon>Stratiomyomorpha</taxon>
        <taxon>Stratiomyidae</taxon>
        <taxon>Hermetiinae</taxon>
        <taxon>Hermetia</taxon>
    </lineage>
</organism>
<reference evidence="14 15" key="1">
    <citation type="submission" date="2020-11" db="EMBL/GenBank/DDBJ databases">
        <authorList>
            <person name="Wallbank WR R."/>
            <person name="Pardo Diaz C."/>
            <person name="Kozak K."/>
            <person name="Martin S."/>
            <person name="Jiggins C."/>
            <person name="Moest M."/>
            <person name="Warren A I."/>
            <person name="Generalovic N T."/>
            <person name="Byers J.R.P. K."/>
            <person name="Montejo-Kovacevich G."/>
            <person name="Yen C E."/>
        </authorList>
    </citation>
    <scope>NUCLEOTIDE SEQUENCE [LARGE SCALE GENOMIC DNA]</scope>
</reference>
<dbReference type="EMBL" id="LR899011">
    <property type="protein sequence ID" value="CAD7084796.1"/>
    <property type="molecule type" value="Genomic_DNA"/>
</dbReference>
<feature type="compositionally biased region" description="Low complexity" evidence="10">
    <location>
        <begin position="1552"/>
        <end position="1601"/>
    </location>
</feature>
<feature type="region of interest" description="Disordered" evidence="10">
    <location>
        <begin position="1223"/>
        <end position="1248"/>
    </location>
</feature>
<keyword evidence="2" id="KW-0479">Metal-binding</keyword>
<evidence type="ECO:0000259" key="13">
    <source>
        <dbReference type="PROSITE" id="PS51293"/>
    </source>
</evidence>
<dbReference type="OMA" id="QQTDFML"/>
<feature type="compositionally biased region" description="Basic and acidic residues" evidence="10">
    <location>
        <begin position="560"/>
        <end position="573"/>
    </location>
</feature>
<comment type="subcellular location">
    <subcellularLocation>
        <location evidence="1">Nucleus</location>
    </subcellularLocation>
</comment>
<dbReference type="PROSITE" id="PS00028">
    <property type="entry name" value="ZINC_FINGER_C2H2_1"/>
    <property type="match status" value="5"/>
</dbReference>
<sequence length="1615" mass="172113">MAAVNSVQSALHLPLTGLATPRVLMCSASMGAEGSVTLQLREAVQAPEPGSSLDTALTIGYPDPEILADVLGTLQAAALNTSTGTTTNSNISSNCGSTISSNSSTVVTSSNTGASCNNIGNSKSPTTNSVGSCTTGNSSLYTNAITSTTNTRTSLILSSNNSSNSCSSVSSNSSSCSSSNESTTVPVSLSSSSSSSSSPTSSASSTSSNHPPIVVKKTRPKTSSPTRHGPQQCQVCSKVFGNASALAKHKLTHSDERKYVCAMCSKAFKRQDHLNGHMLTHRNKKPYECKAEGCGKSYCDARSLRRHTENHHSSSAMTPTTPNQSMSPSTGPPTGLSLSPATASGDASSPHGATCVQYSISSSGGGNASSDFNNSKPSSPSSPAGSGNGTGNEGLTRQQLDLISQIMQQTKQASTQVTISANHNNGMKSYHQARPRTWNMQTQLQQNHAKISSSSGENVNSMGTTTVATGVASTTTSIGNQQQLQGQQQQHEVLSQQQHQLQLGQHQQQQQQIIQPHQTTHALNIVKIEQKPVECNLCHRKFKNIPALNGHMRLHGGYFKKDTESKKNEKKETPGPPLQTASIGVRALIEEKIISKRSKDLKGAFVVPAAPLTSAVRRLAAEAEGFLTPKTPTILSSTVPNGSISISGSTNSANSLTTANISQGTTTTTTIATSMQVQKQIVHKVANLNGTSVGTHHQSTGTDTKDATLIELLKRGTKVAVKRTCSDPGQIFTTTTTGTNTNANTQTVLMPSDGTLSAPNTPTTTPPLAISLPGGEATPVALTISQTQNASGDVFTLTYATDSSTAFFGESDMYSVSDTAMLLQAVDSIQLLNDSTTGTDQLEEIASLSDYSLGAAGDSCQMGDSKEYRPTSRQLQAVLNSPLPESLAEFSALHSKDYVLYNCTSNESPATQSTASPLPSPLAYPTPPASHEAVAQASPFLDDSHHFSDAKSFFDEKSNTDFIDDNQSQFLKTSDTSDLTESEKILKLKNELFNESKSVLAGGQFFRSEENSSDVFGSDVKVEDLLNENNNEQCDLKDFNHQNLSFLDETQSFLDDAQNTNSPLSASFFSTTEVTSVEDVKQVLNDVLPQNNSSATLTDEVDGNPCQNDIDLYYLPGLTLQSQMMSNSDDPLLSSSPKDFGQRTVTSAVQTGPAPPAQLQTKPQVQISTTPYNGPTPAKRIRTAAIGEEVGSSVQVGNSSSVISLPKDNQIFLDNSCATLHKPATGPTAVQSAQTTQQPSGNTLQHHNYSSTFQTSLSYSNSVQKRKLKPPPIPKKLEVYRSKLRRPSTTHYTPPPILNPDRRSSGLYSCLPKTQIQETASKLEEEFEENPILSAFLDDSKVNIGTAYQAMIPNLETEMNFLVDDKAELMWNSSESYDANLLTRFIELSKSYAVPSGYHSEEVALKALLDAQGQTHVATLTLLQTPSSRVHLSWCPKTIEMFLKGLEKYGKDFYRIACEVEGKTTSDCIQLYYLWKKLCPEYKNLILKQELADHDEASTSSSTHATQSPPENRPHVCEMPDCSASFTSKAALLGHTRIHCLGRNSSVAASSSSSLSSSTSSTSPPASGASVSTGFISASSSNGQSHSYGSGSSTFSIVSTSQPQKDDYPCKVCGK</sequence>
<feature type="region of interest" description="Disordered" evidence="10">
    <location>
        <begin position="1283"/>
        <end position="1304"/>
    </location>
</feature>
<dbReference type="PROSITE" id="PS50157">
    <property type="entry name" value="ZINC_FINGER_C2H2_2"/>
    <property type="match status" value="5"/>
</dbReference>
<gene>
    <name evidence="14" type="ORF">HERILL_LOCUS7673</name>
</gene>
<dbReference type="PROSITE" id="PS51293">
    <property type="entry name" value="SANT"/>
    <property type="match status" value="1"/>
</dbReference>
<evidence type="ECO:0000256" key="7">
    <source>
        <dbReference type="ARBA" id="ARBA00023163"/>
    </source>
</evidence>
<accession>A0A7R8YUI4</accession>
<feature type="region of interest" description="Disordered" evidence="10">
    <location>
        <begin position="187"/>
        <end position="231"/>
    </location>
</feature>
<feature type="region of interest" description="Disordered" evidence="10">
    <location>
        <begin position="110"/>
        <end position="133"/>
    </location>
</feature>
<dbReference type="Pfam" id="PF13912">
    <property type="entry name" value="zf-C2H2_6"/>
    <property type="match status" value="1"/>
</dbReference>
<dbReference type="PANTHER" id="PTHR16089">
    <property type="entry name" value="REST COREPRESSOR COREST PROTEIN-RELATED"/>
    <property type="match status" value="1"/>
</dbReference>
<keyword evidence="6" id="KW-0805">Transcription regulation</keyword>
<dbReference type="GO" id="GO:0006357">
    <property type="term" value="P:regulation of transcription by RNA polymerase II"/>
    <property type="evidence" value="ECO:0007669"/>
    <property type="project" value="TreeGrafter"/>
</dbReference>
<keyword evidence="8" id="KW-0539">Nucleus</keyword>
<feature type="domain" description="C2H2-type" evidence="11">
    <location>
        <begin position="1515"/>
        <end position="1544"/>
    </location>
</feature>
<keyword evidence="7" id="KW-0804">Transcription</keyword>
<name>A0A7R8YUI4_HERIL</name>
<feature type="compositionally biased region" description="Polar residues" evidence="10">
    <location>
        <begin position="1228"/>
        <end position="1248"/>
    </location>
</feature>
<feature type="region of interest" description="Disordered" evidence="10">
    <location>
        <begin position="1148"/>
        <end position="1177"/>
    </location>
</feature>
<dbReference type="OrthoDB" id="5977959at2759"/>
<dbReference type="GO" id="GO:0005667">
    <property type="term" value="C:transcription regulator complex"/>
    <property type="evidence" value="ECO:0007669"/>
    <property type="project" value="TreeGrafter"/>
</dbReference>
<feature type="domain" description="C2H2-type" evidence="11">
    <location>
        <begin position="231"/>
        <end position="258"/>
    </location>
</feature>
<feature type="compositionally biased region" description="Polar residues" evidence="10">
    <location>
        <begin position="313"/>
        <end position="329"/>
    </location>
</feature>
<evidence type="ECO:0000313" key="15">
    <source>
        <dbReference type="Proteomes" id="UP000594454"/>
    </source>
</evidence>
<dbReference type="Gene3D" id="3.30.160.60">
    <property type="entry name" value="Classic Zinc Finger"/>
    <property type="match status" value="5"/>
</dbReference>
<feature type="region of interest" description="Disordered" evidence="10">
    <location>
        <begin position="1552"/>
        <end position="1615"/>
    </location>
</feature>
<dbReference type="Gene3D" id="1.10.10.60">
    <property type="entry name" value="Homeodomain-like"/>
    <property type="match status" value="1"/>
</dbReference>
<feature type="region of interest" description="Disordered" evidence="10">
    <location>
        <begin position="560"/>
        <end position="579"/>
    </location>
</feature>
<dbReference type="SUPFAM" id="SSF46689">
    <property type="entry name" value="Homeodomain-like"/>
    <property type="match status" value="1"/>
</dbReference>
<dbReference type="FunFam" id="3.30.160.60:FF:000656">
    <property type="entry name" value="Zinc finger protein 541"/>
    <property type="match status" value="1"/>
</dbReference>
<evidence type="ECO:0000256" key="9">
    <source>
        <dbReference type="PROSITE-ProRule" id="PRU00042"/>
    </source>
</evidence>
<feature type="compositionally biased region" description="Low complexity" evidence="10">
    <location>
        <begin position="187"/>
        <end position="208"/>
    </location>
</feature>
<protein>
    <submittedName>
        <fullName evidence="14">Uncharacterized protein</fullName>
    </submittedName>
</protein>
<evidence type="ECO:0000256" key="5">
    <source>
        <dbReference type="ARBA" id="ARBA00022833"/>
    </source>
</evidence>
<keyword evidence="5" id="KW-0862">Zinc</keyword>
<feature type="compositionally biased region" description="Polar residues" evidence="10">
    <location>
        <begin position="1158"/>
        <end position="1173"/>
    </location>
</feature>
<dbReference type="PROSITE" id="PS51156">
    <property type="entry name" value="ELM2"/>
    <property type="match status" value="1"/>
</dbReference>
<feature type="domain" description="ELM2" evidence="12">
    <location>
        <begin position="1340"/>
        <end position="1426"/>
    </location>
</feature>
<dbReference type="FunFam" id="3.30.160.60:FF:000744">
    <property type="entry name" value="zinc finger E-box-binding homeobox 1"/>
    <property type="match status" value="1"/>
</dbReference>
<feature type="compositionally biased region" description="Pro residues" evidence="10">
    <location>
        <begin position="918"/>
        <end position="928"/>
    </location>
</feature>
<dbReference type="SMART" id="SM00355">
    <property type="entry name" value="ZnF_C2H2"/>
    <property type="match status" value="5"/>
</dbReference>
<proteinExistence type="predicted"/>
<dbReference type="PANTHER" id="PTHR16089:SF40">
    <property type="entry name" value="SUPPRESSOR OF ACTIVATED EGL-4 PROTEIN 1"/>
    <property type="match status" value="1"/>
</dbReference>
<evidence type="ECO:0000256" key="3">
    <source>
        <dbReference type="ARBA" id="ARBA00022737"/>
    </source>
</evidence>
<evidence type="ECO:0000313" key="14">
    <source>
        <dbReference type="EMBL" id="CAD7084796.1"/>
    </source>
</evidence>
<dbReference type="InParanoid" id="A0A7R8YUI4"/>
<evidence type="ECO:0000256" key="6">
    <source>
        <dbReference type="ARBA" id="ARBA00023015"/>
    </source>
</evidence>
<dbReference type="InterPro" id="IPR017884">
    <property type="entry name" value="SANT_dom"/>
</dbReference>
<feature type="compositionally biased region" description="Polar residues" evidence="10">
    <location>
        <begin position="221"/>
        <end position="231"/>
    </location>
</feature>
<dbReference type="InterPro" id="IPR036236">
    <property type="entry name" value="Znf_C2H2_sf"/>
</dbReference>
<dbReference type="Proteomes" id="UP000594454">
    <property type="component" value="Chromosome 3"/>
</dbReference>
<feature type="domain" description="SANT" evidence="13">
    <location>
        <begin position="1442"/>
        <end position="1480"/>
    </location>
</feature>
<feature type="compositionally biased region" description="Low complexity" evidence="10">
    <location>
        <begin position="368"/>
        <end position="385"/>
    </location>
</feature>
<feature type="region of interest" description="Disordered" evidence="10">
    <location>
        <begin position="909"/>
        <end position="929"/>
    </location>
</feature>